<dbReference type="Gene3D" id="2.130.10.130">
    <property type="entry name" value="Integrin alpha, N-terminal"/>
    <property type="match status" value="2"/>
</dbReference>
<dbReference type="InterPro" id="IPR028994">
    <property type="entry name" value="Integrin_alpha_N"/>
</dbReference>
<dbReference type="Pfam" id="PF13517">
    <property type="entry name" value="FG-GAP_3"/>
    <property type="match status" value="1"/>
</dbReference>
<dbReference type="Proteomes" id="UP000606008">
    <property type="component" value="Unassembled WGS sequence"/>
</dbReference>
<evidence type="ECO:0000313" key="3">
    <source>
        <dbReference type="EMBL" id="NID10785.1"/>
    </source>
</evidence>
<feature type="signal peptide" evidence="2">
    <location>
        <begin position="1"/>
        <end position="20"/>
    </location>
</feature>
<dbReference type="EMBL" id="WAEL01000004">
    <property type="protein sequence ID" value="NID10785.1"/>
    <property type="molecule type" value="Genomic_DNA"/>
</dbReference>
<accession>A0ABX0QHU5</accession>
<comment type="caution">
    <text evidence="3">The sequence shown here is derived from an EMBL/GenBank/DDBJ whole genome shotgun (WGS) entry which is preliminary data.</text>
</comment>
<evidence type="ECO:0000256" key="2">
    <source>
        <dbReference type="SAM" id="SignalP"/>
    </source>
</evidence>
<dbReference type="PANTHER" id="PTHR46580:SF4">
    <property type="entry name" value="ATP_GTP-BINDING PROTEIN"/>
    <property type="match status" value="1"/>
</dbReference>
<dbReference type="RefSeq" id="WP_166692005.1">
    <property type="nucleotide sequence ID" value="NZ_WAEL01000004.1"/>
</dbReference>
<name>A0ABX0QHU5_9BACT</name>
<dbReference type="SUPFAM" id="SSF69318">
    <property type="entry name" value="Integrin alpha N-terminal domain"/>
    <property type="match status" value="1"/>
</dbReference>
<keyword evidence="4" id="KW-1185">Reference proteome</keyword>
<dbReference type="PANTHER" id="PTHR46580">
    <property type="entry name" value="SENSOR KINASE-RELATED"/>
    <property type="match status" value="1"/>
</dbReference>
<evidence type="ECO:0000256" key="1">
    <source>
        <dbReference type="ARBA" id="ARBA00022729"/>
    </source>
</evidence>
<protein>
    <submittedName>
        <fullName evidence="3">VCBS repeat-containing protein</fullName>
    </submittedName>
</protein>
<reference evidence="4" key="2">
    <citation type="submission" date="2023-07" db="EMBL/GenBank/DDBJ databases">
        <authorList>
            <person name="Jung D.-H."/>
        </authorList>
    </citation>
    <scope>NUCLEOTIDE SEQUENCE [LARGE SCALE GENOMIC DNA]</scope>
    <source>
        <strain evidence="4">JA-25</strain>
    </source>
</reference>
<gene>
    <name evidence="3" type="ORF">F7231_11455</name>
</gene>
<dbReference type="InterPro" id="IPR013517">
    <property type="entry name" value="FG-GAP"/>
</dbReference>
<reference evidence="4" key="1">
    <citation type="submission" date="2019-09" db="EMBL/GenBank/DDBJ databases">
        <authorList>
            <person name="Jung D.-H."/>
        </authorList>
    </citation>
    <scope>NUCLEOTIDE SEQUENCE [LARGE SCALE GENOMIC DNA]</scope>
    <source>
        <strain evidence="4">JA-25</strain>
    </source>
</reference>
<proteinExistence type="predicted"/>
<organism evidence="3 4">
    <name type="scientific">Fibrivirga algicola</name>
    <dbReference type="NCBI Taxonomy" id="2950420"/>
    <lineage>
        <taxon>Bacteria</taxon>
        <taxon>Pseudomonadati</taxon>
        <taxon>Bacteroidota</taxon>
        <taxon>Cytophagia</taxon>
        <taxon>Cytophagales</taxon>
        <taxon>Spirosomataceae</taxon>
        <taxon>Fibrivirga</taxon>
    </lineage>
</organism>
<feature type="chain" id="PRO_5046639177" evidence="2">
    <location>
        <begin position="21"/>
        <end position="540"/>
    </location>
</feature>
<keyword evidence="1 2" id="KW-0732">Signal</keyword>
<sequence length="540" mass="59637">MLRTYFSTTFLVLLVSQFMACQSGQPASTTPAAPLTASHLTGKQLAATYCGNCHLLPDPSLLPKPIWRDRVLPQMALRLGFSIDSISPYAMMDDAQEINRVIQSSAFPGSPVIHTDDWTKIVRYYTDNAPAQPLPQPAKPAPEVGLPLFKLQYPPRRFTAATTLLRYDKAGQRILAGNGQGNLFMLDQNLQVLDSVPVGSPPLDVRASADGSVHVLAAGNMEPNDQLTGRWQPVTFPGHPGTSKNPSVGTHIDSLGRPVSVAVADLNQDGQEDVVICQFGNYTGKLSWYERRGSRYFQHLLDPVPGARRALITDVNNDGRPDIVALLSQGDEQIAVYYNDGGGRFTKMVALRFPSVYGSSYFDLTDMDRDGDLDILYTNGDNGDKSYSLKAFHGVRVFINDGHFKFKQTLFYPLYGAQQAIARDFDQDGDLDIAAISFFPNYDKSPVESFVYLENQGNFKLKARTFPHPEQGHWMVMEVGDIDQDGDDDLLLGSFFRAITPTPKPLLTQWFTAGKGILLLKNQTTKQKTVLTPVAHVSLK</sequence>
<evidence type="ECO:0000313" key="4">
    <source>
        <dbReference type="Proteomes" id="UP000606008"/>
    </source>
</evidence>